<dbReference type="PANTHER" id="PTHR37244:SF1">
    <property type="entry name" value="NADP-SPECIFIC GLUTAMATE DEHYDROGENASE"/>
    <property type="match status" value="1"/>
</dbReference>
<comment type="caution">
    <text evidence="1">The sequence shown here is derived from an EMBL/GenBank/DDBJ whole genome shotgun (WGS) entry which is preliminary data.</text>
</comment>
<dbReference type="STRING" id="3750.A0A498JF22"/>
<evidence type="ECO:0000313" key="2">
    <source>
        <dbReference type="Proteomes" id="UP000290289"/>
    </source>
</evidence>
<keyword evidence="2" id="KW-1185">Reference proteome</keyword>
<name>A0A498JF22_MALDO</name>
<dbReference type="PANTHER" id="PTHR37244">
    <property type="entry name" value="NADP-SPECIFIC GLUTAMATE DEHYDROGENASE"/>
    <property type="match status" value="1"/>
</dbReference>
<accession>A0A498JF22</accession>
<sequence length="109" mass="12294">MRHEGSDLRTHRSSNGRMLLAMVTPCVTGSVPDHLKLRHLRCEIGVSLEINKTRVPASDSASLMLRRDRVYKESSEVMYVSIDSVRVIGGVEFEVYENNDMVLCGSLER</sequence>
<dbReference type="EMBL" id="RDQH01000334">
    <property type="protein sequence ID" value="RXH92634.1"/>
    <property type="molecule type" value="Genomic_DNA"/>
</dbReference>
<dbReference type="AlphaFoldDB" id="A0A498JF22"/>
<proteinExistence type="predicted"/>
<evidence type="ECO:0000313" key="1">
    <source>
        <dbReference type="EMBL" id="RXH92634.1"/>
    </source>
</evidence>
<reference evidence="1 2" key="1">
    <citation type="submission" date="2018-10" db="EMBL/GenBank/DDBJ databases">
        <title>A high-quality apple genome assembly.</title>
        <authorList>
            <person name="Hu J."/>
        </authorList>
    </citation>
    <scope>NUCLEOTIDE SEQUENCE [LARGE SCALE GENOMIC DNA]</scope>
    <source>
        <strain evidence="2">cv. HFTH1</strain>
        <tissue evidence="1">Young leaf</tissue>
    </source>
</reference>
<dbReference type="Proteomes" id="UP000290289">
    <property type="component" value="Chromosome 8"/>
</dbReference>
<organism evidence="1 2">
    <name type="scientific">Malus domestica</name>
    <name type="common">Apple</name>
    <name type="synonym">Pyrus malus</name>
    <dbReference type="NCBI Taxonomy" id="3750"/>
    <lineage>
        <taxon>Eukaryota</taxon>
        <taxon>Viridiplantae</taxon>
        <taxon>Streptophyta</taxon>
        <taxon>Embryophyta</taxon>
        <taxon>Tracheophyta</taxon>
        <taxon>Spermatophyta</taxon>
        <taxon>Magnoliopsida</taxon>
        <taxon>eudicotyledons</taxon>
        <taxon>Gunneridae</taxon>
        <taxon>Pentapetalae</taxon>
        <taxon>rosids</taxon>
        <taxon>fabids</taxon>
        <taxon>Rosales</taxon>
        <taxon>Rosaceae</taxon>
        <taxon>Amygdaloideae</taxon>
        <taxon>Maleae</taxon>
        <taxon>Malus</taxon>
    </lineage>
</organism>
<protein>
    <submittedName>
        <fullName evidence="1">Uncharacterized protein</fullName>
    </submittedName>
</protein>
<gene>
    <name evidence="1" type="ORF">DVH24_033530</name>
</gene>